<dbReference type="InterPro" id="IPR025366">
    <property type="entry name" value="DUF4270"/>
</dbReference>
<evidence type="ECO:0000256" key="1">
    <source>
        <dbReference type="SAM" id="SignalP"/>
    </source>
</evidence>
<keyword evidence="1" id="KW-0732">Signal</keyword>
<name>A0A1M4VIT4_9FLAO</name>
<organism evidence="2 3">
    <name type="scientific">Psychroflexus salarius</name>
    <dbReference type="NCBI Taxonomy" id="1155689"/>
    <lineage>
        <taxon>Bacteria</taxon>
        <taxon>Pseudomonadati</taxon>
        <taxon>Bacteroidota</taxon>
        <taxon>Flavobacteriia</taxon>
        <taxon>Flavobacteriales</taxon>
        <taxon>Flavobacteriaceae</taxon>
        <taxon>Psychroflexus</taxon>
    </lineage>
</organism>
<feature type="chain" id="PRO_5012951336" description="DUF4270 domain-containing protein" evidence="1">
    <location>
        <begin position="23"/>
        <end position="522"/>
    </location>
</feature>
<dbReference type="STRING" id="1155689.SAMN05444278_10482"/>
<sequence>MQKKIVGKLTLCLLFISLLSCQENISELGGGYINSIELQPAYEVEEITAYSEKITAIQTNSLTNYLIGTYNDPVFGTTENTILSQIRLATPNEDFGMQPELDSVILNLPLYLTQIDTDEFELDSIFGTGDFKLKLYESNYFLRELDPGENGEFDNNQQYFSNQIDEISPFIETTPFFESETINLDELKESITLIDRSDEDNPDTTSVNPRIRLKLPLDYFNEKIMSKAGEQELVNNNNFINYFRGIHMVIEPTTPEPLLINLNLNTEQSNITLHYKTMRPGISLDPDVTPEPVESFDELSLNFSGINVNFYDNQFAVDLSNQNQNQGEEYIYLKGGEGSSGVINLFTGLDSNGDGISDQLEELRQNQWVINEANLIMYVNEDLASSNKNIVNRLFIYDIENNIILEDYRLDPTLSENPETSASIHLPPLEEDSDGNKFYRLRITNHINNIINKDSTNVELGLSISQNVNITRTLDIIDDSETFESVLESSALSPRGTVLHGNNSPFENKRLKLRIIYTETDN</sequence>
<dbReference type="RefSeq" id="WP_073192927.1">
    <property type="nucleotide sequence ID" value="NZ_FQTW01000004.1"/>
</dbReference>
<gene>
    <name evidence="2" type="ORF">SAMN05444278_10482</name>
</gene>
<dbReference type="EMBL" id="FQTW01000004">
    <property type="protein sequence ID" value="SHE68868.1"/>
    <property type="molecule type" value="Genomic_DNA"/>
</dbReference>
<dbReference type="Proteomes" id="UP000184462">
    <property type="component" value="Unassembled WGS sequence"/>
</dbReference>
<evidence type="ECO:0008006" key="4">
    <source>
        <dbReference type="Google" id="ProtNLM"/>
    </source>
</evidence>
<evidence type="ECO:0000313" key="3">
    <source>
        <dbReference type="Proteomes" id="UP000184462"/>
    </source>
</evidence>
<accession>A0A1M4VIT4</accession>
<dbReference type="OrthoDB" id="1466062at2"/>
<evidence type="ECO:0000313" key="2">
    <source>
        <dbReference type="EMBL" id="SHE68868.1"/>
    </source>
</evidence>
<keyword evidence="3" id="KW-1185">Reference proteome</keyword>
<proteinExistence type="predicted"/>
<dbReference type="AlphaFoldDB" id="A0A1M4VIT4"/>
<reference evidence="2 3" key="1">
    <citation type="submission" date="2016-11" db="EMBL/GenBank/DDBJ databases">
        <authorList>
            <person name="Jaros S."/>
            <person name="Januszkiewicz K."/>
            <person name="Wedrychowicz H."/>
        </authorList>
    </citation>
    <scope>NUCLEOTIDE SEQUENCE [LARGE SCALE GENOMIC DNA]</scope>
    <source>
        <strain evidence="2 3">DSM 25661</strain>
    </source>
</reference>
<dbReference type="Pfam" id="PF14092">
    <property type="entry name" value="DUF4270"/>
    <property type="match status" value="1"/>
</dbReference>
<feature type="signal peptide" evidence="1">
    <location>
        <begin position="1"/>
        <end position="22"/>
    </location>
</feature>
<protein>
    <recommendedName>
        <fullName evidence="4">DUF4270 domain-containing protein</fullName>
    </recommendedName>
</protein>
<dbReference type="PROSITE" id="PS51257">
    <property type="entry name" value="PROKAR_LIPOPROTEIN"/>
    <property type="match status" value="1"/>
</dbReference>